<organism evidence="3 4">
    <name type="scientific">Niastella soli</name>
    <dbReference type="NCBI Taxonomy" id="2821487"/>
    <lineage>
        <taxon>Bacteria</taxon>
        <taxon>Pseudomonadati</taxon>
        <taxon>Bacteroidota</taxon>
        <taxon>Chitinophagia</taxon>
        <taxon>Chitinophagales</taxon>
        <taxon>Chitinophagaceae</taxon>
        <taxon>Niastella</taxon>
    </lineage>
</organism>
<proteinExistence type="predicted"/>
<dbReference type="InterPro" id="IPR036890">
    <property type="entry name" value="HATPase_C_sf"/>
</dbReference>
<dbReference type="Pfam" id="PF06580">
    <property type="entry name" value="His_kinase"/>
    <property type="match status" value="1"/>
</dbReference>
<name>A0ABS3Z3Q2_9BACT</name>
<keyword evidence="3" id="KW-0808">Transferase</keyword>
<feature type="transmembrane region" description="Helical" evidence="1">
    <location>
        <begin position="12"/>
        <end position="31"/>
    </location>
</feature>
<feature type="transmembrane region" description="Helical" evidence="1">
    <location>
        <begin position="43"/>
        <end position="64"/>
    </location>
</feature>
<protein>
    <submittedName>
        <fullName evidence="3">Histidine kinase</fullName>
    </submittedName>
</protein>
<keyword evidence="4" id="KW-1185">Reference proteome</keyword>
<comment type="caution">
    <text evidence="3">The sequence shown here is derived from an EMBL/GenBank/DDBJ whole genome shotgun (WGS) entry which is preliminary data.</text>
</comment>
<dbReference type="InterPro" id="IPR050640">
    <property type="entry name" value="Bact_2-comp_sensor_kinase"/>
</dbReference>
<accession>A0ABS3Z3Q2</accession>
<dbReference type="Gene3D" id="3.30.565.10">
    <property type="entry name" value="Histidine kinase-like ATPase, C-terminal domain"/>
    <property type="match status" value="1"/>
</dbReference>
<keyword evidence="1" id="KW-1133">Transmembrane helix</keyword>
<dbReference type="PANTHER" id="PTHR34220">
    <property type="entry name" value="SENSOR HISTIDINE KINASE YPDA"/>
    <property type="match status" value="1"/>
</dbReference>
<keyword evidence="1" id="KW-0812">Transmembrane</keyword>
<dbReference type="EMBL" id="JAGHKO010000017">
    <property type="protein sequence ID" value="MBO9204770.1"/>
    <property type="molecule type" value="Genomic_DNA"/>
</dbReference>
<gene>
    <name evidence="3" type="ORF">J7I42_31060</name>
</gene>
<keyword evidence="1" id="KW-0472">Membrane</keyword>
<evidence type="ECO:0000313" key="4">
    <source>
        <dbReference type="Proteomes" id="UP000677244"/>
    </source>
</evidence>
<keyword evidence="3" id="KW-0418">Kinase</keyword>
<dbReference type="PANTHER" id="PTHR34220:SF7">
    <property type="entry name" value="SENSOR HISTIDINE KINASE YPDA"/>
    <property type="match status" value="1"/>
</dbReference>
<evidence type="ECO:0000256" key="1">
    <source>
        <dbReference type="SAM" id="Phobius"/>
    </source>
</evidence>
<dbReference type="RefSeq" id="WP_209143672.1">
    <property type="nucleotide sequence ID" value="NZ_JAGHKO010000017.1"/>
</dbReference>
<dbReference type="SUPFAM" id="SSF55874">
    <property type="entry name" value="ATPase domain of HSP90 chaperone/DNA topoisomerase II/histidine kinase"/>
    <property type="match status" value="1"/>
</dbReference>
<sequence>MEKSKKIISEYRILQHILYWCVSYYYLIHFFSITNNIETIDYIYTAVFHITIVLAVYVNLFVLVPRLLGRKKYLLFVLCVIALLAITAWLNSFIYNYAIDFFLPNYFFVSNFSFWQLVQFGFVYVAITTLLKLSRAWFKLLESQNHLIRLEKEKANTELLFLKMQINPHFLFNSLNNIYSLALKKDTMAPTSILKLAEVMRYMIYESNENAVPLQKEIEYLNNYIDLQKLRTRDNASVVCNITGEPANRYIAPLILLVFIENGFKHGIKATIHQSYVNIQINITDEQLQMRVENSKGVIDEVEKDANRGLGLENVKRRLELLYPGKYELTIHDTDKKYLAVLQLPLQKRNNQ</sequence>
<reference evidence="3 4" key="1">
    <citation type="submission" date="2021-03" db="EMBL/GenBank/DDBJ databases">
        <title>Assistant Professor.</title>
        <authorList>
            <person name="Huq M.A."/>
        </authorList>
    </citation>
    <scope>NUCLEOTIDE SEQUENCE [LARGE SCALE GENOMIC DNA]</scope>
    <source>
        <strain evidence="3 4">MAH-29</strain>
    </source>
</reference>
<dbReference type="Proteomes" id="UP000677244">
    <property type="component" value="Unassembled WGS sequence"/>
</dbReference>
<dbReference type="InterPro" id="IPR010559">
    <property type="entry name" value="Sig_transdc_His_kin_internal"/>
</dbReference>
<evidence type="ECO:0000313" key="3">
    <source>
        <dbReference type="EMBL" id="MBO9204770.1"/>
    </source>
</evidence>
<feature type="transmembrane region" description="Helical" evidence="1">
    <location>
        <begin position="114"/>
        <end position="133"/>
    </location>
</feature>
<feature type="transmembrane region" description="Helical" evidence="1">
    <location>
        <begin position="73"/>
        <end position="94"/>
    </location>
</feature>
<evidence type="ECO:0000259" key="2">
    <source>
        <dbReference type="Pfam" id="PF06580"/>
    </source>
</evidence>
<dbReference type="GO" id="GO:0016301">
    <property type="term" value="F:kinase activity"/>
    <property type="evidence" value="ECO:0007669"/>
    <property type="project" value="UniProtKB-KW"/>
</dbReference>
<feature type="domain" description="Signal transduction histidine kinase internal region" evidence="2">
    <location>
        <begin position="158"/>
        <end position="234"/>
    </location>
</feature>